<feature type="transmembrane region" description="Helical" evidence="2">
    <location>
        <begin position="359"/>
        <end position="376"/>
    </location>
</feature>
<dbReference type="Gene3D" id="1.25.10.10">
    <property type="entry name" value="Leucine-rich Repeat Variant"/>
    <property type="match status" value="1"/>
</dbReference>
<protein>
    <recommendedName>
        <fullName evidence="3">Peptidase C14 caspase domain-containing protein</fullName>
    </recommendedName>
</protein>
<dbReference type="InterPro" id="IPR011990">
    <property type="entry name" value="TPR-like_helical_dom_sf"/>
</dbReference>
<keyword evidence="5" id="KW-1185">Reference proteome</keyword>
<gene>
    <name evidence="4" type="ORF">GCM10009115_20480</name>
</gene>
<accession>A0ABP3XGI5</accession>
<dbReference type="SUPFAM" id="SSF52129">
    <property type="entry name" value="Caspase-like"/>
    <property type="match status" value="1"/>
</dbReference>
<keyword evidence="2" id="KW-0472">Membrane</keyword>
<evidence type="ECO:0000313" key="5">
    <source>
        <dbReference type="Proteomes" id="UP001500738"/>
    </source>
</evidence>
<dbReference type="InterPro" id="IPR006597">
    <property type="entry name" value="Sel1-like"/>
</dbReference>
<dbReference type="InterPro" id="IPR011600">
    <property type="entry name" value="Pept_C14_caspase"/>
</dbReference>
<dbReference type="Pfam" id="PF00656">
    <property type="entry name" value="Peptidase_C14"/>
    <property type="match status" value="1"/>
</dbReference>
<dbReference type="Gene3D" id="1.25.40.10">
    <property type="entry name" value="Tetratricopeptide repeat domain"/>
    <property type="match status" value="1"/>
</dbReference>
<dbReference type="RefSeq" id="WP_215349555.1">
    <property type="nucleotide sequence ID" value="NZ_BAAAFE010000007.1"/>
</dbReference>
<dbReference type="SUPFAM" id="SSF81901">
    <property type="entry name" value="HCP-like"/>
    <property type="match status" value="1"/>
</dbReference>
<dbReference type="SUPFAM" id="SSF48371">
    <property type="entry name" value="ARM repeat"/>
    <property type="match status" value="1"/>
</dbReference>
<dbReference type="Proteomes" id="UP001500738">
    <property type="component" value="Unassembled WGS sequence"/>
</dbReference>
<organism evidence="4 5">
    <name type="scientific">Sphingopyxis soli</name>
    <dbReference type="NCBI Taxonomy" id="592051"/>
    <lineage>
        <taxon>Bacteria</taxon>
        <taxon>Pseudomonadati</taxon>
        <taxon>Pseudomonadota</taxon>
        <taxon>Alphaproteobacteria</taxon>
        <taxon>Sphingomonadales</taxon>
        <taxon>Sphingomonadaceae</taxon>
        <taxon>Sphingopyxis</taxon>
    </lineage>
</organism>
<feature type="region of interest" description="Disordered" evidence="1">
    <location>
        <begin position="383"/>
        <end position="413"/>
    </location>
</feature>
<dbReference type="InterPro" id="IPR011989">
    <property type="entry name" value="ARM-like"/>
</dbReference>
<keyword evidence="2" id="KW-0812">Transmembrane</keyword>
<proteinExistence type="predicted"/>
<feature type="region of interest" description="Disordered" evidence="1">
    <location>
        <begin position="313"/>
        <end position="352"/>
    </location>
</feature>
<keyword evidence="2" id="KW-1133">Transmembrane helix</keyword>
<comment type="caution">
    <text evidence="4">The sequence shown here is derived from an EMBL/GenBank/DDBJ whole genome shotgun (WGS) entry which is preliminary data.</text>
</comment>
<evidence type="ECO:0000259" key="3">
    <source>
        <dbReference type="Pfam" id="PF00656"/>
    </source>
</evidence>
<dbReference type="InterPro" id="IPR029030">
    <property type="entry name" value="Caspase-like_dom_sf"/>
</dbReference>
<dbReference type="Gene3D" id="3.40.50.1460">
    <property type="match status" value="1"/>
</dbReference>
<feature type="domain" description="Peptidase C14 caspase" evidence="3">
    <location>
        <begin position="2"/>
        <end position="228"/>
    </location>
</feature>
<dbReference type="EMBL" id="BAAAFE010000007">
    <property type="protein sequence ID" value="GAA0864738.1"/>
    <property type="molecule type" value="Genomic_DNA"/>
</dbReference>
<evidence type="ECO:0000256" key="1">
    <source>
        <dbReference type="SAM" id="MobiDB-lite"/>
    </source>
</evidence>
<feature type="compositionally biased region" description="Low complexity" evidence="1">
    <location>
        <begin position="387"/>
        <end position="408"/>
    </location>
</feature>
<dbReference type="InterPro" id="IPR018247">
    <property type="entry name" value="EF_Hand_1_Ca_BS"/>
</dbReference>
<name>A0ABP3XGI5_9SPHN</name>
<dbReference type="InterPro" id="IPR016024">
    <property type="entry name" value="ARM-type_fold"/>
</dbReference>
<dbReference type="PROSITE" id="PS00018">
    <property type="entry name" value="EF_HAND_1"/>
    <property type="match status" value="1"/>
</dbReference>
<dbReference type="Pfam" id="PF08238">
    <property type="entry name" value="Sel1"/>
    <property type="match status" value="2"/>
</dbReference>
<reference evidence="5" key="1">
    <citation type="journal article" date="2019" name="Int. J. Syst. Evol. Microbiol.">
        <title>The Global Catalogue of Microorganisms (GCM) 10K type strain sequencing project: providing services to taxonomists for standard genome sequencing and annotation.</title>
        <authorList>
            <consortium name="The Broad Institute Genomics Platform"/>
            <consortium name="The Broad Institute Genome Sequencing Center for Infectious Disease"/>
            <person name="Wu L."/>
            <person name="Ma J."/>
        </authorList>
    </citation>
    <scope>NUCLEOTIDE SEQUENCE [LARGE SCALE GENOMIC DNA]</scope>
    <source>
        <strain evidence="5">JCM 15910</strain>
    </source>
</reference>
<evidence type="ECO:0000256" key="2">
    <source>
        <dbReference type="SAM" id="Phobius"/>
    </source>
</evidence>
<dbReference type="SMART" id="SM00671">
    <property type="entry name" value="SEL1"/>
    <property type="match status" value="2"/>
</dbReference>
<evidence type="ECO:0000313" key="4">
    <source>
        <dbReference type="EMBL" id="GAA0864738.1"/>
    </source>
</evidence>
<sequence>MKRALILATGTYADSRIAPLKSPVPDAERLRLLLIRDDVGPYDVTMLSDAGLMAQRVAIERYFQSAGPDDTLLLFVSGHGDKDADGDLYFLAQDTDRDLLSSTAIGAHFVSKQAARSRAKQKVLLIDTCYSGAFAKGHVFKSGSAAITAEDFGENGGRGTAIITAASSTQLASEAAAEGRMQSRFTRHLIEGIETGAADVNGTGNITLDELFDYVRTALRREGPGQEPKRLNAIDGDMVIARNPVPRAVPLAPALAKRIASRNWETRATACIALAEIVRNGDRQRGPALAALQTLGEDPDDRVKRRAQAELKELAEQDSKKMSFLGDLPSPGPRPDPVPDPKPDPIPDPGPRFDTATKIFIGVFAAMLLALLVMILRPDKDGEGTDGADTTGASTGSTSSASGGVATGTPPPVFGTGGEEFANYIAASTTYPMLVAACNKDFTYAAAASCFELGKAFENGEGETQDFAVATSLYEKACYRGHAEACAYASFRIRPDKPDRSYLLADAACKQDNARGCGYLGYNYENGVGATTNLYSARDYYNLGCTKGYSTACGERDRLNTAMGVTTP</sequence>